<sequence>MAYSAGYASLSDFLYIKPVRSLLFNLHRFKQEEFVSDFLYIKPVRSLLFNLHRFKN</sequence>
<organism evidence="1 2">
    <name type="scientific">Corchorus olitorius</name>
    <dbReference type="NCBI Taxonomy" id="93759"/>
    <lineage>
        <taxon>Eukaryota</taxon>
        <taxon>Viridiplantae</taxon>
        <taxon>Streptophyta</taxon>
        <taxon>Embryophyta</taxon>
        <taxon>Tracheophyta</taxon>
        <taxon>Spermatophyta</taxon>
        <taxon>Magnoliopsida</taxon>
        <taxon>eudicotyledons</taxon>
        <taxon>Gunneridae</taxon>
        <taxon>Pentapetalae</taxon>
        <taxon>rosids</taxon>
        <taxon>malvids</taxon>
        <taxon>Malvales</taxon>
        <taxon>Malvaceae</taxon>
        <taxon>Grewioideae</taxon>
        <taxon>Apeibeae</taxon>
        <taxon>Corchorus</taxon>
    </lineage>
</organism>
<name>A0A1R3G4H3_9ROSI</name>
<dbReference type="EMBL" id="AWUE01023704">
    <property type="protein sequence ID" value="OMO52974.1"/>
    <property type="molecule type" value="Genomic_DNA"/>
</dbReference>
<protein>
    <submittedName>
        <fullName evidence="1">Uncharacterized protein</fullName>
    </submittedName>
</protein>
<evidence type="ECO:0000313" key="1">
    <source>
        <dbReference type="EMBL" id="OMO52974.1"/>
    </source>
</evidence>
<comment type="caution">
    <text evidence="1">The sequence shown here is derived from an EMBL/GenBank/DDBJ whole genome shotgun (WGS) entry which is preliminary data.</text>
</comment>
<dbReference type="AlphaFoldDB" id="A0A1R3G4H3"/>
<accession>A0A1R3G4H3</accession>
<reference evidence="2" key="1">
    <citation type="submission" date="2013-09" db="EMBL/GenBank/DDBJ databases">
        <title>Corchorus olitorius genome sequencing.</title>
        <authorList>
            <person name="Alam M."/>
            <person name="Haque M.S."/>
            <person name="Islam M.S."/>
            <person name="Emdad E.M."/>
            <person name="Islam M.M."/>
            <person name="Ahmed B."/>
            <person name="Halim A."/>
            <person name="Hossen Q.M.M."/>
            <person name="Hossain M.Z."/>
            <person name="Ahmed R."/>
            <person name="Khan M.M."/>
            <person name="Islam R."/>
            <person name="Rashid M.M."/>
            <person name="Khan S.A."/>
            <person name="Rahman M.S."/>
            <person name="Alam M."/>
            <person name="Yahiya A.S."/>
            <person name="Khan M.S."/>
            <person name="Azam M.S."/>
            <person name="Haque T."/>
            <person name="Lashkar M.Z.H."/>
            <person name="Akhand A.I."/>
            <person name="Morshed G."/>
            <person name="Roy S."/>
            <person name="Uddin K.S."/>
            <person name="Rabeya T."/>
            <person name="Hossain A.S."/>
            <person name="Chowdhury A."/>
            <person name="Snigdha A.R."/>
            <person name="Mortoza M.S."/>
            <person name="Matin S.A."/>
            <person name="Hoque S.M.E."/>
            <person name="Islam M.K."/>
            <person name="Roy D.K."/>
            <person name="Haider R."/>
            <person name="Moosa M.M."/>
            <person name="Elias S.M."/>
            <person name="Hasan A.M."/>
            <person name="Jahan S."/>
            <person name="Shafiuddin M."/>
            <person name="Mahmood N."/>
            <person name="Shommy N.S."/>
        </authorList>
    </citation>
    <scope>NUCLEOTIDE SEQUENCE [LARGE SCALE GENOMIC DNA]</scope>
    <source>
        <strain evidence="2">cv. O-4</strain>
    </source>
</reference>
<dbReference type="Proteomes" id="UP000187203">
    <property type="component" value="Unassembled WGS sequence"/>
</dbReference>
<evidence type="ECO:0000313" key="2">
    <source>
        <dbReference type="Proteomes" id="UP000187203"/>
    </source>
</evidence>
<gene>
    <name evidence="1" type="ORF">COLO4_36904</name>
</gene>
<keyword evidence="2" id="KW-1185">Reference proteome</keyword>
<proteinExistence type="predicted"/>